<evidence type="ECO:0000313" key="1">
    <source>
        <dbReference type="EMBL" id="CAD8130556.1"/>
    </source>
</evidence>
<proteinExistence type="predicted"/>
<comment type="caution">
    <text evidence="1">The sequence shown here is derived from an EMBL/GenBank/DDBJ whole genome shotgun (WGS) entry which is preliminary data.</text>
</comment>
<keyword evidence="2" id="KW-1185">Reference proteome</keyword>
<sequence length="161" mass="19869">MTNFQIIQFYQYCHKTLFCNQIRNLHFILLNHFCPLLIKFPIIKEDPQCFFLAAFCSIIELSKNDQKIYIQRTIKRRAAKINQIRERRSINFQSQKLFYKINNQFFENYLIFSLKNSQNNISALKMKIWIYEFYNRFYNKNGRIVNNIILEKYWYILNTKF</sequence>
<dbReference type="Proteomes" id="UP000692954">
    <property type="component" value="Unassembled WGS sequence"/>
</dbReference>
<gene>
    <name evidence="1" type="ORF">PSON_ATCC_30995.1.T3010006</name>
</gene>
<name>A0A8S1RRU9_9CILI</name>
<protein>
    <submittedName>
        <fullName evidence="1">Uncharacterized protein</fullName>
    </submittedName>
</protein>
<reference evidence="1" key="1">
    <citation type="submission" date="2021-01" db="EMBL/GenBank/DDBJ databases">
        <authorList>
            <consortium name="Genoscope - CEA"/>
            <person name="William W."/>
        </authorList>
    </citation>
    <scope>NUCLEOTIDE SEQUENCE</scope>
</reference>
<dbReference type="EMBL" id="CAJJDN010000301">
    <property type="protein sequence ID" value="CAD8130556.1"/>
    <property type="molecule type" value="Genomic_DNA"/>
</dbReference>
<organism evidence="1 2">
    <name type="scientific">Paramecium sonneborni</name>
    <dbReference type="NCBI Taxonomy" id="65129"/>
    <lineage>
        <taxon>Eukaryota</taxon>
        <taxon>Sar</taxon>
        <taxon>Alveolata</taxon>
        <taxon>Ciliophora</taxon>
        <taxon>Intramacronucleata</taxon>
        <taxon>Oligohymenophorea</taxon>
        <taxon>Peniculida</taxon>
        <taxon>Parameciidae</taxon>
        <taxon>Paramecium</taxon>
    </lineage>
</organism>
<dbReference type="AlphaFoldDB" id="A0A8S1RRU9"/>
<accession>A0A8S1RRU9</accession>
<evidence type="ECO:0000313" key="2">
    <source>
        <dbReference type="Proteomes" id="UP000692954"/>
    </source>
</evidence>